<sequence>MSGVSLFQGKIYRVGRSVLVLGLALGALSGCVVVDAAGTAVGTAADVAGTAVSTTAKVVTAPVR</sequence>
<name>A0A248JQD7_9PROT</name>
<protein>
    <submittedName>
        <fullName evidence="1">Uncharacterized protein</fullName>
    </submittedName>
</protein>
<dbReference type="Proteomes" id="UP000197153">
    <property type="component" value="Chromosome 1"/>
</dbReference>
<accession>A0A248JQD7</accession>
<dbReference type="EMBL" id="CP022110">
    <property type="protein sequence ID" value="ASG20915.1"/>
    <property type="molecule type" value="Genomic_DNA"/>
</dbReference>
<dbReference type="KEGG" id="nao:Y958_08870"/>
<organism evidence="1 2">
    <name type="scientific">Nitrospirillum viridazoti CBAmc</name>
    <dbReference type="NCBI Taxonomy" id="1441467"/>
    <lineage>
        <taxon>Bacteria</taxon>
        <taxon>Pseudomonadati</taxon>
        <taxon>Pseudomonadota</taxon>
        <taxon>Alphaproteobacteria</taxon>
        <taxon>Rhodospirillales</taxon>
        <taxon>Azospirillaceae</taxon>
        <taxon>Nitrospirillum</taxon>
        <taxon>Nitrospirillum viridazoti</taxon>
    </lineage>
</organism>
<proteinExistence type="predicted"/>
<gene>
    <name evidence="1" type="ORF">Y958_08870</name>
</gene>
<reference evidence="1 2" key="1">
    <citation type="submission" date="2017-06" db="EMBL/GenBank/DDBJ databases">
        <title>Complete genome sequence of Nitrospirillum amazonense strain CBAmC, an endophytic nitrogen-fixing and plant growth-promoting bacterium, isolated from sugarcane.</title>
        <authorList>
            <person name="Schwab S."/>
            <person name="dos Santos Teixeira K.R."/>
            <person name="Simoes Araujo J.L."/>
            <person name="Soares Vidal M."/>
            <person name="Borges de Freitas H.R."/>
            <person name="Rivello Crivelaro A.L."/>
            <person name="Bueno de Camargo Nunes A."/>
            <person name="dos Santos C.M."/>
            <person name="Palmeira da Silva Rosa D."/>
            <person name="da Silva Padilha D."/>
            <person name="da Silva E."/>
            <person name="Araujo Terra L."/>
            <person name="Soares Mendes V."/>
            <person name="Farinelli L."/>
            <person name="Magalhaes Cruz L."/>
            <person name="Baldani J.I."/>
        </authorList>
    </citation>
    <scope>NUCLEOTIDE SEQUENCE [LARGE SCALE GENOMIC DNA]</scope>
    <source>
        <strain evidence="1 2">CBAmC</strain>
    </source>
</reference>
<evidence type="ECO:0000313" key="2">
    <source>
        <dbReference type="Proteomes" id="UP000197153"/>
    </source>
</evidence>
<keyword evidence="2" id="KW-1185">Reference proteome</keyword>
<evidence type="ECO:0000313" key="1">
    <source>
        <dbReference type="EMBL" id="ASG20915.1"/>
    </source>
</evidence>
<dbReference type="RefSeq" id="WP_088871714.1">
    <property type="nucleotide sequence ID" value="NZ_CP022110.1"/>
</dbReference>
<dbReference type="AlphaFoldDB" id="A0A248JQD7"/>